<gene>
    <name evidence="1" type="ORF">F4821DRAFT_24250</name>
</gene>
<comment type="caution">
    <text evidence="1">The sequence shown here is derived from an EMBL/GenBank/DDBJ whole genome shotgun (WGS) entry which is preliminary data.</text>
</comment>
<protein>
    <submittedName>
        <fullName evidence="1">GMC oxidoreductase</fullName>
    </submittedName>
</protein>
<reference evidence="1 2" key="1">
    <citation type="journal article" date="2022" name="New Phytol.">
        <title>Ecological generalism drives hyperdiversity of secondary metabolite gene clusters in xylarialean endophytes.</title>
        <authorList>
            <person name="Franco M.E.E."/>
            <person name="Wisecaver J.H."/>
            <person name="Arnold A.E."/>
            <person name="Ju Y.M."/>
            <person name="Slot J.C."/>
            <person name="Ahrendt S."/>
            <person name="Moore L.P."/>
            <person name="Eastman K.E."/>
            <person name="Scott K."/>
            <person name="Konkel Z."/>
            <person name="Mondo S.J."/>
            <person name="Kuo A."/>
            <person name="Hayes R.D."/>
            <person name="Haridas S."/>
            <person name="Andreopoulos B."/>
            <person name="Riley R."/>
            <person name="LaButti K."/>
            <person name="Pangilinan J."/>
            <person name="Lipzen A."/>
            <person name="Amirebrahimi M."/>
            <person name="Yan J."/>
            <person name="Adam C."/>
            <person name="Keymanesh K."/>
            <person name="Ng V."/>
            <person name="Louie K."/>
            <person name="Northen T."/>
            <person name="Drula E."/>
            <person name="Henrissat B."/>
            <person name="Hsieh H.M."/>
            <person name="Youens-Clark K."/>
            <person name="Lutzoni F."/>
            <person name="Miadlikowska J."/>
            <person name="Eastwood D.C."/>
            <person name="Hamelin R.C."/>
            <person name="Grigoriev I.V."/>
            <person name="U'Ren J.M."/>
        </authorList>
    </citation>
    <scope>NUCLEOTIDE SEQUENCE [LARGE SCALE GENOMIC DNA]</scope>
    <source>
        <strain evidence="1 2">ER1909</strain>
    </source>
</reference>
<dbReference type="EMBL" id="MU394391">
    <property type="protein sequence ID" value="KAI6081582.1"/>
    <property type="molecule type" value="Genomic_DNA"/>
</dbReference>
<keyword evidence="2" id="KW-1185">Reference proteome</keyword>
<name>A0ACC0CMM5_9PEZI</name>
<sequence>MESKAFDFIIAGGGTAGLILAARLSEDPSVQVLVIEAGEDLTADPRVTIPALAATLLGTSADWYLQSTPQKALGGRQFAQSAARMLGGSSAINSHTFTPTSRSNIDAWVGLGNPGWDWSSFSKSLESTYSLEKSPYATKGSGPLQLSVADELTQWPQLWRDAISKLGFPTSRDPLSGQFVGAMRTPESINPATHQRSYVGSAYLAPAKDRENLTIWTQTLVDKVLFDKRSEDGKPVATGVEYTKDGKTSRIDARKEVILSAGAVHSPKILELSGVGDAKLLKSLGIDVLVDNPYVGENLQNHPMTSITCETLQQEGYETIDKIMRQDPETLAAAMGSYAKDGTGPFSRSAIDMTAQLPLSTMHATGLDRVLQETSSESADLGKTTTTFAKAHESFVHSNIKSSEEATAQYIAIPGYGIINPTADRAPIPPGNQTYFSIAILLASPLSRGSVHIRAASSSSPDLALDPACLSHPLDVEILARHVQQAEQLLATDPFAAHVRPSSTCDDVLPSKPGSLANLADAKEYVLRTTVCANHYTGTCSMMPREMGGVVDPQLRVYGCEGLRVLDASVIPITPRASAQATVYGVAEHGAKIIKASL</sequence>
<proteinExistence type="predicted"/>
<dbReference type="Proteomes" id="UP001497680">
    <property type="component" value="Unassembled WGS sequence"/>
</dbReference>
<accession>A0ACC0CMM5</accession>
<organism evidence="1 2">
    <name type="scientific">Hypoxylon rubiginosum</name>
    <dbReference type="NCBI Taxonomy" id="110542"/>
    <lineage>
        <taxon>Eukaryota</taxon>
        <taxon>Fungi</taxon>
        <taxon>Dikarya</taxon>
        <taxon>Ascomycota</taxon>
        <taxon>Pezizomycotina</taxon>
        <taxon>Sordariomycetes</taxon>
        <taxon>Xylariomycetidae</taxon>
        <taxon>Xylariales</taxon>
        <taxon>Hypoxylaceae</taxon>
        <taxon>Hypoxylon</taxon>
    </lineage>
</organism>
<evidence type="ECO:0000313" key="1">
    <source>
        <dbReference type="EMBL" id="KAI6081582.1"/>
    </source>
</evidence>
<evidence type="ECO:0000313" key="2">
    <source>
        <dbReference type="Proteomes" id="UP001497680"/>
    </source>
</evidence>